<organism evidence="2 3">
    <name type="scientific">Auxenochlorella protothecoides</name>
    <name type="common">Green microalga</name>
    <name type="synonym">Chlorella protothecoides</name>
    <dbReference type="NCBI Taxonomy" id="3075"/>
    <lineage>
        <taxon>Eukaryota</taxon>
        <taxon>Viridiplantae</taxon>
        <taxon>Chlorophyta</taxon>
        <taxon>core chlorophytes</taxon>
        <taxon>Trebouxiophyceae</taxon>
        <taxon>Chlorellales</taxon>
        <taxon>Chlorellaceae</taxon>
        <taxon>Auxenochlorella</taxon>
    </lineage>
</organism>
<sequence length="87" mass="9279">MTSKRGSCAAVPPSRPGLSEEVPDPKRRKSSILHYLRPQTSADAPAWRPKESDSAPGSPAIDLLPAITPGTLPDPKPLQLFGSVWHG</sequence>
<name>A0A087SFD5_AUXPR</name>
<dbReference type="Proteomes" id="UP000028924">
    <property type="component" value="Unassembled WGS sequence"/>
</dbReference>
<protein>
    <submittedName>
        <fullName evidence="2">Uncharacterized protein</fullName>
    </submittedName>
</protein>
<dbReference type="KEGG" id="apro:F751_3157"/>
<dbReference type="AlphaFoldDB" id="A0A087SFD5"/>
<gene>
    <name evidence="2" type="ORF">F751_3157</name>
</gene>
<dbReference type="RefSeq" id="XP_011397327.1">
    <property type="nucleotide sequence ID" value="XM_011399025.1"/>
</dbReference>
<evidence type="ECO:0000256" key="1">
    <source>
        <dbReference type="SAM" id="MobiDB-lite"/>
    </source>
</evidence>
<reference evidence="2 3" key="1">
    <citation type="journal article" date="2014" name="BMC Genomics">
        <title>Oil accumulation mechanisms of the oleaginous microalga Chlorella protothecoides revealed through its genome, transcriptomes, and proteomes.</title>
        <authorList>
            <person name="Gao C."/>
            <person name="Wang Y."/>
            <person name="Shen Y."/>
            <person name="Yan D."/>
            <person name="He X."/>
            <person name="Dai J."/>
            <person name="Wu Q."/>
        </authorList>
    </citation>
    <scope>NUCLEOTIDE SEQUENCE [LARGE SCALE GENOMIC DNA]</scope>
    <source>
        <strain evidence="2 3">0710</strain>
    </source>
</reference>
<keyword evidence="3" id="KW-1185">Reference proteome</keyword>
<evidence type="ECO:0000313" key="2">
    <source>
        <dbReference type="EMBL" id="KFM24439.1"/>
    </source>
</evidence>
<accession>A0A087SFD5</accession>
<dbReference type="GeneID" id="23614548"/>
<feature type="region of interest" description="Disordered" evidence="1">
    <location>
        <begin position="1"/>
        <end position="76"/>
    </location>
</feature>
<dbReference type="EMBL" id="KL662107">
    <property type="protein sequence ID" value="KFM24439.1"/>
    <property type="molecule type" value="Genomic_DNA"/>
</dbReference>
<proteinExistence type="predicted"/>
<evidence type="ECO:0000313" key="3">
    <source>
        <dbReference type="Proteomes" id="UP000028924"/>
    </source>
</evidence>